<protein>
    <submittedName>
        <fullName evidence="2">Coproporphyrinogen III oxidase</fullName>
    </submittedName>
</protein>
<reference evidence="2" key="1">
    <citation type="submission" date="2021-05" db="EMBL/GenBank/DDBJ databases">
        <title>Novel Bacillus species.</title>
        <authorList>
            <person name="Liu G."/>
        </authorList>
    </citation>
    <scope>NUCLEOTIDE SEQUENCE</scope>
    <source>
        <strain evidence="2 4">FJAT-50051</strain>
    </source>
</reference>
<dbReference type="SFLD" id="SFLDS00029">
    <property type="entry name" value="Radical_SAM"/>
    <property type="match status" value="1"/>
</dbReference>
<dbReference type="Proteomes" id="UP000677265">
    <property type="component" value="Unassembled WGS sequence"/>
</dbReference>
<dbReference type="PANTHER" id="PTHR13932">
    <property type="entry name" value="COPROPORPHYRINIGEN III OXIDASE"/>
    <property type="match status" value="1"/>
</dbReference>
<comment type="caution">
    <text evidence="2">The sequence shown here is derived from an EMBL/GenBank/DDBJ whole genome shotgun (WGS) entry which is preliminary data.</text>
</comment>
<dbReference type="InterPro" id="IPR058240">
    <property type="entry name" value="rSAM_sf"/>
</dbReference>
<dbReference type="EMBL" id="JAGYPE020000008">
    <property type="protein sequence ID" value="MCH6265285.1"/>
    <property type="molecule type" value="Genomic_DNA"/>
</dbReference>
<feature type="domain" description="Radical SAM core" evidence="1">
    <location>
        <begin position="167"/>
        <end position="403"/>
    </location>
</feature>
<dbReference type="PROSITE" id="PS51918">
    <property type="entry name" value="RADICAL_SAM"/>
    <property type="match status" value="1"/>
</dbReference>
<dbReference type="PANTHER" id="PTHR13932:SF1">
    <property type="entry name" value="OXYGEN-INDEPENDENT COPROPORPHYRINOGEN-III OXIDASE-LIKE PROTEIN HEMZ"/>
    <property type="match status" value="1"/>
</dbReference>
<dbReference type="EMBL" id="JAGYPE010000001">
    <property type="protein sequence ID" value="MBS4181213.1"/>
    <property type="molecule type" value="Genomic_DNA"/>
</dbReference>
<proteinExistence type="predicted"/>
<dbReference type="RefSeq" id="WP_213141081.1">
    <property type="nucleotide sequence ID" value="NZ_JAGYPE020000008.1"/>
</dbReference>
<sequence length="503" mass="57368">MRISILGLEDERFNRPLTLIANLFFEESQILTSQTDDADIQILFHLQVEEKIGVSAELTDGNGKVLSAEYQRDFKEADSEKERFKQIKNAVSHVYLTVLQDLTGITQKWGILTGVRPTKLLHKKLQEGIPAEVAHRQLKDEYLITDEKIALMQHIIDRQLTVVPDLYSLEREVSIYIGIPFCPTKCAYCTFPAYAINGRQGSVDSFLGGLHYEMRKIGEWLKEKGVRITTVYYGGGTPTSITAEEMDMLYEEMYNSFPDVTKIREITVEAGRPDTITPEKLDVLKKWKIDRISINPQSYTQETLKAIGRHHTVTETIEKYHLAREMGMNNINMDLIIGLPGEGLTEFTHSLTETEKLMPESLTVHTLSFKRASEMTKNKEKYKVADRTEVEKMMNLAEDWTADHGYVPYYLYRQKNILGNLENVGYSLPNQESIYNIMIMEEQQTIIGLGCGASSKFIDPVTGKITHFANPKDPKSYNDGFEAYTEEKIKILDELFSEKGSPA</sequence>
<dbReference type="CDD" id="cd01335">
    <property type="entry name" value="Radical_SAM"/>
    <property type="match status" value="1"/>
</dbReference>
<dbReference type="GO" id="GO:0006779">
    <property type="term" value="P:porphyrin-containing compound biosynthetic process"/>
    <property type="evidence" value="ECO:0007669"/>
    <property type="project" value="TreeGrafter"/>
</dbReference>
<dbReference type="NCBIfam" id="TIGR03994">
    <property type="entry name" value="rSAM_HemZ"/>
    <property type="match status" value="1"/>
</dbReference>
<dbReference type="InterPro" id="IPR007197">
    <property type="entry name" value="rSAM"/>
</dbReference>
<dbReference type="InterPro" id="IPR034505">
    <property type="entry name" value="Coproporphyrinogen-III_oxidase"/>
</dbReference>
<dbReference type="Pfam" id="PF04055">
    <property type="entry name" value="Radical_SAM"/>
    <property type="match status" value="1"/>
</dbReference>
<organism evidence="2">
    <name type="scientific">Neobacillus citreus</name>
    <dbReference type="NCBI Taxonomy" id="2833578"/>
    <lineage>
        <taxon>Bacteria</taxon>
        <taxon>Bacillati</taxon>
        <taxon>Bacillota</taxon>
        <taxon>Bacilli</taxon>
        <taxon>Bacillales</taxon>
        <taxon>Bacillaceae</taxon>
        <taxon>Neobacillus</taxon>
    </lineage>
</organism>
<keyword evidence="4" id="KW-1185">Reference proteome</keyword>
<dbReference type="GO" id="GO:0005737">
    <property type="term" value="C:cytoplasm"/>
    <property type="evidence" value="ECO:0007669"/>
    <property type="project" value="TreeGrafter"/>
</dbReference>
<dbReference type="InterPro" id="IPR023404">
    <property type="entry name" value="rSAM_horseshoe"/>
</dbReference>
<accession>A0A942SWT9</accession>
<dbReference type="NCBIfam" id="NF006061">
    <property type="entry name" value="PRK08207.1-4"/>
    <property type="match status" value="1"/>
</dbReference>
<evidence type="ECO:0000313" key="2">
    <source>
        <dbReference type="EMBL" id="MBS4181213.1"/>
    </source>
</evidence>
<dbReference type="InterPro" id="IPR023995">
    <property type="entry name" value="HemZ"/>
</dbReference>
<name>A0A942SWT9_9BACI</name>
<dbReference type="GO" id="GO:0051539">
    <property type="term" value="F:4 iron, 4 sulfur cluster binding"/>
    <property type="evidence" value="ECO:0007669"/>
    <property type="project" value="TreeGrafter"/>
</dbReference>
<dbReference type="SFLD" id="SFLDG01082">
    <property type="entry name" value="B12-binding_domain_containing"/>
    <property type="match status" value="1"/>
</dbReference>
<gene>
    <name evidence="3" type="ORF">KHB02_007050</name>
    <name evidence="2" type="ORF">KHB02_07340</name>
</gene>
<dbReference type="AlphaFoldDB" id="A0A942SWT9"/>
<dbReference type="SMART" id="SM00729">
    <property type="entry name" value="Elp3"/>
    <property type="match status" value="1"/>
</dbReference>
<evidence type="ECO:0000259" key="1">
    <source>
        <dbReference type="PROSITE" id="PS51918"/>
    </source>
</evidence>
<evidence type="ECO:0000313" key="3">
    <source>
        <dbReference type="EMBL" id="MCH6265285.1"/>
    </source>
</evidence>
<dbReference type="SFLD" id="SFLDG01065">
    <property type="entry name" value="anaerobic_coproporphyrinogen-I"/>
    <property type="match status" value="1"/>
</dbReference>
<dbReference type="Gene3D" id="3.80.30.20">
    <property type="entry name" value="tm_1862 like domain"/>
    <property type="match status" value="1"/>
</dbReference>
<dbReference type="SFLD" id="SFLDF00310">
    <property type="entry name" value="oxygen-independent_coproporphy"/>
    <property type="match status" value="1"/>
</dbReference>
<dbReference type="SUPFAM" id="SSF102114">
    <property type="entry name" value="Radical SAM enzymes"/>
    <property type="match status" value="1"/>
</dbReference>
<dbReference type="InterPro" id="IPR006638">
    <property type="entry name" value="Elp3/MiaA/NifB-like_rSAM"/>
</dbReference>
<evidence type="ECO:0000313" key="4">
    <source>
        <dbReference type="Proteomes" id="UP000677265"/>
    </source>
</evidence>
<dbReference type="GO" id="GO:0003824">
    <property type="term" value="F:catalytic activity"/>
    <property type="evidence" value="ECO:0007669"/>
    <property type="project" value="InterPro"/>
</dbReference>